<dbReference type="PANTHER" id="PTHR43651">
    <property type="entry name" value="1,4-ALPHA-GLUCAN-BRANCHING ENZYME"/>
    <property type="match status" value="1"/>
</dbReference>
<reference evidence="1" key="1">
    <citation type="submission" date="2019-08" db="EMBL/GenBank/DDBJ databases">
        <authorList>
            <person name="Kucharzyk K."/>
            <person name="Murdoch R.W."/>
            <person name="Higgins S."/>
            <person name="Loffler F."/>
        </authorList>
    </citation>
    <scope>NUCLEOTIDE SEQUENCE</scope>
</reference>
<dbReference type="EC" id="2.4.1.18" evidence="1"/>
<proteinExistence type="predicted"/>
<organism evidence="1">
    <name type="scientific">bioreactor metagenome</name>
    <dbReference type="NCBI Taxonomy" id="1076179"/>
    <lineage>
        <taxon>unclassified sequences</taxon>
        <taxon>metagenomes</taxon>
        <taxon>ecological metagenomes</taxon>
    </lineage>
</organism>
<keyword evidence="1" id="KW-0808">Transferase</keyword>
<dbReference type="AlphaFoldDB" id="A0A645HA19"/>
<dbReference type="GO" id="GO:0005829">
    <property type="term" value="C:cytosol"/>
    <property type="evidence" value="ECO:0007669"/>
    <property type="project" value="TreeGrafter"/>
</dbReference>
<name>A0A645HA19_9ZZZZ</name>
<dbReference type="EMBL" id="VSSQ01089720">
    <property type="protein sequence ID" value="MPN35881.1"/>
    <property type="molecule type" value="Genomic_DNA"/>
</dbReference>
<dbReference type="GO" id="GO:0003844">
    <property type="term" value="F:1,4-alpha-glucan branching enzyme activity"/>
    <property type="evidence" value="ECO:0007669"/>
    <property type="project" value="UniProtKB-EC"/>
</dbReference>
<dbReference type="InterPro" id="IPR017853">
    <property type="entry name" value="GH"/>
</dbReference>
<dbReference type="Gene3D" id="3.20.20.80">
    <property type="entry name" value="Glycosidases"/>
    <property type="match status" value="1"/>
</dbReference>
<keyword evidence="1" id="KW-0328">Glycosyltransferase</keyword>
<dbReference type="SUPFAM" id="SSF51445">
    <property type="entry name" value="(Trans)glycosidases"/>
    <property type="match status" value="1"/>
</dbReference>
<dbReference type="PANTHER" id="PTHR43651:SF3">
    <property type="entry name" value="1,4-ALPHA-GLUCAN-BRANCHING ENZYME"/>
    <property type="match status" value="1"/>
</dbReference>
<gene>
    <name evidence="1" type="primary">glgB_31</name>
    <name evidence="1" type="ORF">SDC9_183383</name>
</gene>
<comment type="caution">
    <text evidence="1">The sequence shown here is derived from an EMBL/GenBank/DDBJ whole genome shotgun (WGS) entry which is preliminary data.</text>
</comment>
<dbReference type="GO" id="GO:0005978">
    <property type="term" value="P:glycogen biosynthetic process"/>
    <property type="evidence" value="ECO:0007669"/>
    <property type="project" value="TreeGrafter"/>
</dbReference>
<accession>A0A645HA19</accession>
<protein>
    <submittedName>
        <fullName evidence="1">1,4-alpha-glucan branching enzyme GlgB</fullName>
        <ecNumber evidence="1">2.4.1.18</ecNumber>
    </submittedName>
</protein>
<evidence type="ECO:0000313" key="1">
    <source>
        <dbReference type="EMBL" id="MPN35881.1"/>
    </source>
</evidence>
<sequence>MADFDGEPCYEYADKLKGEHRQWGTKVFDYGRTEVQSFLISNALFWFDAYHIDGLRVDAVASMLYLDYCREPGEWQPNAEGGREHLEAVAFLRKLSEAVFGRFPDVLVIAEESTAWPMVTKPGYEGGLGFNFKWNMG</sequence>